<dbReference type="Pfam" id="PF10282">
    <property type="entry name" value="Lactonase"/>
    <property type="match status" value="1"/>
</dbReference>
<gene>
    <name evidence="2" type="ORF">L613_001900000100</name>
</gene>
<dbReference type="InterPro" id="IPR015943">
    <property type="entry name" value="WD40/YVTN_repeat-like_dom_sf"/>
</dbReference>
<dbReference type="EMBL" id="VLJS01000046">
    <property type="protein sequence ID" value="TWH15192.1"/>
    <property type="molecule type" value="Genomic_DNA"/>
</dbReference>
<evidence type="ECO:0000313" key="3">
    <source>
        <dbReference type="Proteomes" id="UP000321583"/>
    </source>
</evidence>
<organism evidence="2 3">
    <name type="scientific">Pseudoxanthomonas taiwanensis J19</name>
    <dbReference type="NCBI Taxonomy" id="935569"/>
    <lineage>
        <taxon>Bacteria</taxon>
        <taxon>Pseudomonadati</taxon>
        <taxon>Pseudomonadota</taxon>
        <taxon>Gammaproteobacteria</taxon>
        <taxon>Lysobacterales</taxon>
        <taxon>Lysobacteraceae</taxon>
        <taxon>Pseudoxanthomonas</taxon>
    </lineage>
</organism>
<dbReference type="AlphaFoldDB" id="A0A562DZN6"/>
<comment type="caution">
    <text evidence="2">The sequence shown here is derived from an EMBL/GenBank/DDBJ whole genome shotgun (WGS) entry which is preliminary data.</text>
</comment>
<evidence type="ECO:0000256" key="1">
    <source>
        <dbReference type="SAM" id="SignalP"/>
    </source>
</evidence>
<keyword evidence="3" id="KW-1185">Reference proteome</keyword>
<dbReference type="SUPFAM" id="SSF50974">
    <property type="entry name" value="Nitrous oxide reductase, N-terminal domain"/>
    <property type="match status" value="1"/>
</dbReference>
<accession>A0A562DZN6</accession>
<dbReference type="PANTHER" id="PTHR47197">
    <property type="entry name" value="PROTEIN NIRF"/>
    <property type="match status" value="1"/>
</dbReference>
<dbReference type="InterPro" id="IPR019405">
    <property type="entry name" value="Lactonase_7-beta_prop"/>
</dbReference>
<name>A0A562DZN6_9GAMM</name>
<feature type="chain" id="PRO_5021772347" evidence="1">
    <location>
        <begin position="18"/>
        <end position="356"/>
    </location>
</feature>
<dbReference type="OrthoDB" id="9776991at2"/>
<keyword evidence="1" id="KW-0732">Signal</keyword>
<dbReference type="RefSeq" id="WP_028914814.1">
    <property type="nucleotide sequence ID" value="NZ_VLJS01000046.1"/>
</dbReference>
<protein>
    <submittedName>
        <fullName evidence="2">YVTN family beta-propeller protein</fullName>
    </submittedName>
</protein>
<proteinExistence type="predicted"/>
<evidence type="ECO:0000313" key="2">
    <source>
        <dbReference type="EMBL" id="TWH15192.1"/>
    </source>
</evidence>
<reference evidence="2 3" key="1">
    <citation type="submission" date="2019-07" db="EMBL/GenBank/DDBJ databases">
        <title>Genome sequencing of lignin-degrading bacterial isolates.</title>
        <authorList>
            <person name="Gladden J."/>
        </authorList>
    </citation>
    <scope>NUCLEOTIDE SEQUENCE [LARGE SCALE GENOMIC DNA]</scope>
    <source>
        <strain evidence="2 3">J19</strain>
    </source>
</reference>
<dbReference type="InterPro" id="IPR051200">
    <property type="entry name" value="Host-pathogen_enzymatic-act"/>
</dbReference>
<dbReference type="InterPro" id="IPR011045">
    <property type="entry name" value="N2O_reductase_N"/>
</dbReference>
<sequence length="356" mass="36943">MAIAFPLRLAAPLFAIAAVAGSAAAGTPELPAPPGTLLVGNKAANTLWRLSLADGQRLGEAPTAPAPHEIVVSRDGRIAVVSEYGHREPGHTLGVYDAHAGQLLRRIDLGANTRPHGMRFTHDGGHLLVTTEGSDALLQVRLDGRIERVFDIGPGKGHMLALSPDGRHAYVAKVEAGTVARVELATGEVLEKPAGDGAEGIAVARDGSVWVSNREADTVTVHDPETLDVIATLDSPGFPIRVGFSADGQHALVTNARAATLGVFSVLQRRPLAVVALAEPGAEYRQTMLGRAALPIGAVADPDGRRVYVAISGGNQVAVVDTARWKVVERWSTGDEPDALAIVPPAPAAAPAHAAP</sequence>
<dbReference type="PANTHER" id="PTHR47197:SF3">
    <property type="entry name" value="DIHYDRO-HEME D1 DEHYDROGENASE"/>
    <property type="match status" value="1"/>
</dbReference>
<feature type="signal peptide" evidence="1">
    <location>
        <begin position="1"/>
        <end position="17"/>
    </location>
</feature>
<dbReference type="Proteomes" id="UP000321583">
    <property type="component" value="Unassembled WGS sequence"/>
</dbReference>
<dbReference type="Gene3D" id="2.130.10.10">
    <property type="entry name" value="YVTN repeat-like/Quinoprotein amine dehydrogenase"/>
    <property type="match status" value="3"/>
</dbReference>